<dbReference type="EMBL" id="LHXL01000010">
    <property type="protein sequence ID" value="KXA90221.1"/>
    <property type="molecule type" value="Genomic_DNA"/>
</dbReference>
<gene>
    <name evidence="1" type="ORF">AKJ62_01385</name>
</gene>
<evidence type="ECO:0000313" key="2">
    <source>
        <dbReference type="Proteomes" id="UP000070589"/>
    </source>
</evidence>
<organism evidence="1 2">
    <name type="scientific">candidate division MSBL1 archaeon SCGC-AAA259D14</name>
    <dbReference type="NCBI Taxonomy" id="1698261"/>
    <lineage>
        <taxon>Archaea</taxon>
        <taxon>Methanobacteriati</taxon>
        <taxon>Methanobacteriota</taxon>
        <taxon>candidate division MSBL1</taxon>
    </lineage>
</organism>
<keyword evidence="2" id="KW-1185">Reference proteome</keyword>
<reference evidence="1 2" key="1">
    <citation type="journal article" date="2016" name="Sci. Rep.">
        <title>Metabolic traits of an uncultured archaeal lineage -MSBL1- from brine pools of the Red Sea.</title>
        <authorList>
            <person name="Mwirichia R."/>
            <person name="Alam I."/>
            <person name="Rashid M."/>
            <person name="Vinu M."/>
            <person name="Ba-Alawi W."/>
            <person name="Anthony Kamau A."/>
            <person name="Kamanda Ngugi D."/>
            <person name="Goker M."/>
            <person name="Klenk H.P."/>
            <person name="Bajic V."/>
            <person name="Stingl U."/>
        </authorList>
    </citation>
    <scope>NUCLEOTIDE SEQUENCE [LARGE SCALE GENOMIC DNA]</scope>
    <source>
        <strain evidence="1">SCGC-AAA259D14</strain>
    </source>
</reference>
<accession>A0A133U7P7</accession>
<name>A0A133U7P7_9EURY</name>
<proteinExistence type="predicted"/>
<dbReference type="Proteomes" id="UP000070589">
    <property type="component" value="Unassembled WGS sequence"/>
</dbReference>
<evidence type="ECO:0000313" key="1">
    <source>
        <dbReference type="EMBL" id="KXA90221.1"/>
    </source>
</evidence>
<protein>
    <submittedName>
        <fullName evidence="1">Uncharacterized protein</fullName>
    </submittedName>
</protein>
<sequence>MTGRWCFICEDCKVEVVLRENEKFSPQKLNGLDGSKLQEFAGLIEELRELQKKPTGGETPLGRLGKLLDLLLEHHGHETRLYHGLQGIKTENLPWFERWSWREDITSLEPSPVAKDGWRRGLSLKDAVGESDDI</sequence>
<dbReference type="AlphaFoldDB" id="A0A133U7P7"/>
<comment type="caution">
    <text evidence="1">The sequence shown here is derived from an EMBL/GenBank/DDBJ whole genome shotgun (WGS) entry which is preliminary data.</text>
</comment>